<dbReference type="RefSeq" id="WP_354508356.1">
    <property type="nucleotide sequence ID" value="NZ_JBEPMO010000006.1"/>
</dbReference>
<proteinExistence type="predicted"/>
<evidence type="ECO:0000313" key="2">
    <source>
        <dbReference type="Proteomes" id="UP001549146"/>
    </source>
</evidence>
<dbReference type="EMBL" id="JBEPMO010000006">
    <property type="protein sequence ID" value="MET3731775.1"/>
    <property type="molecule type" value="Genomic_DNA"/>
</dbReference>
<sequence>MEPILLSLLTFPQKYEDGILYFNILLIPRNINPLTPLKAGLPAFVDANFQFETHIINTLDGPPIRTNVTNTYSPEILTNSSDLREVWMALKDQIEKSEQVKVDDGETANPNGKFEAEAEKYKNVSIKKYLPETYRKAFNFTKARTKYAVLDDEYECAVKNKKPQLVDTSTDRNLISWGKLVAFCLRNPKLAEKAGLIYRCSIPISEDEFNEGGWMFTEFAPSADFDQVGLLKYAARIPALKEIRENEDAENRKRNLFAAVVFPISENPGVFAGFDRIMAEAIQYDDGFAKIVHSRQPINQDFLQETDKSNPPQMDFGVQLGWDDEQLSIWYNRQMLRKEEISDEFVDTPLGVFAYAIDVRESKEGQWKSQNSVVANGDILLNGQVPLMQRNEALEMGTEVHPISHGNSVEDGFWLPMYYTNWIGKSLAIPDKDGQEINNPEFAQTRVFNSTENAQKLLPKPTFYPYSQEESEALELRYGIDYQFRVRLMDLTGGAASTSDEPLNGGQSNVSEIHFKRHIAAAAMQILNVEKTFNSQSFTNDGIPIQEINTSILENLVDESNPVLRFKRPLLSYPAVVFTGKYNDPITDLKNILRNNNSPNQDSKQIGLFDPDVDYIKVKVEVKTLEMDNVNSENGKEPYVKLYEKEFQLLSSTNDYSQTFDLNIVYQDDKQLNFVTGFDNQGADNELILPTARNLRITISPIISQADNDYADDSVREGKSIVLTSFKASQVERNLLSPIKGGFKAFYLQPTNEFTAINVNKPTTVSQSYLVVKQAKDSIELTKIAEELNLETRGMTLLGTEGHRVHFGCSKEIRHSLAPDSSSLMISENSELFNQWISAVDFSIQRDWAWDALKLESISIYRSHKNEKDNEYGEEYLAGTVRIFDTANMQFIKGDVQRDHTRFVFLDAIDPKLINKKFPDEIYVKYRIQANFREEFEGIPKDKDFEATLHLPITTIPQQVPKLVSAGMALSPYTYDTEKYSYSNSRQRFLWLEFEEPPINPDDTYYVRVLNNAPDPLLCRISEELIQFENQDKPFHLDAEKMRIIVPGMDNDYGGIGLMQELIPENTPNGRPGTIYMVPLPVGMHANSDELFGFFTYEIRVGHKKEFWSTSQARYGRPLKVNSVQHPAPELICNAYRNTKGTSEYQIVKGQNVIKKIKRKELVITAPFANAVLNGKNVAAFPPQTSLWYLLYTQVLQADGKSYRNLLIDSGNIPYKVRKNKISSQFNSSFEKEDGTRYGVAYIPIKEIQEKLVKLNLSKSNPISVLTVEMFPMDNEWQFLPRKGSEYNGELEDRVFVEKFRNQKLYNPLTEHLGSYRIYRSSPLVSVEDICCDDC</sequence>
<accession>A0ABV2LT79</accession>
<reference evidence="1 2" key="1">
    <citation type="submission" date="2024-06" db="EMBL/GenBank/DDBJ databases">
        <title>Genomic Encyclopedia of Type Strains, Phase IV (KMG-IV): sequencing the most valuable type-strain genomes for metagenomic binning, comparative biology and taxonomic classification.</title>
        <authorList>
            <person name="Goeker M."/>
        </authorList>
    </citation>
    <scope>NUCLEOTIDE SEQUENCE [LARGE SCALE GENOMIC DNA]</scope>
    <source>
        <strain evidence="1 2">DSM 29388</strain>
    </source>
</reference>
<dbReference type="Proteomes" id="UP001549146">
    <property type="component" value="Unassembled WGS sequence"/>
</dbReference>
<gene>
    <name evidence="1" type="ORF">ABID46_001356</name>
</gene>
<keyword evidence="2" id="KW-1185">Reference proteome</keyword>
<comment type="caution">
    <text evidence="1">The sequence shown here is derived from an EMBL/GenBank/DDBJ whole genome shotgun (WGS) entry which is preliminary data.</text>
</comment>
<evidence type="ECO:0000313" key="1">
    <source>
        <dbReference type="EMBL" id="MET3731775.1"/>
    </source>
</evidence>
<evidence type="ECO:0008006" key="3">
    <source>
        <dbReference type="Google" id="ProtNLM"/>
    </source>
</evidence>
<name>A0ABV2LT79_9FLAO</name>
<protein>
    <recommendedName>
        <fullName evidence="3">Baseplate J-like protein</fullName>
    </recommendedName>
</protein>
<organism evidence="1 2">
    <name type="scientific">Moheibacter stercoris</name>
    <dbReference type="NCBI Taxonomy" id="1628251"/>
    <lineage>
        <taxon>Bacteria</taxon>
        <taxon>Pseudomonadati</taxon>
        <taxon>Bacteroidota</taxon>
        <taxon>Flavobacteriia</taxon>
        <taxon>Flavobacteriales</taxon>
        <taxon>Weeksellaceae</taxon>
        <taxon>Moheibacter</taxon>
    </lineage>
</organism>